<feature type="compositionally biased region" description="Polar residues" evidence="3">
    <location>
        <begin position="733"/>
        <end position="762"/>
    </location>
</feature>
<feature type="compositionally biased region" description="Pro residues" evidence="3">
    <location>
        <begin position="960"/>
        <end position="971"/>
    </location>
</feature>
<gene>
    <name evidence="4" type="ORF">GP486_006787</name>
</gene>
<feature type="compositionally biased region" description="Low complexity" evidence="3">
    <location>
        <begin position="634"/>
        <end position="648"/>
    </location>
</feature>
<protein>
    <recommendedName>
        <fullName evidence="6">Filamentation protein</fullName>
    </recommendedName>
</protein>
<dbReference type="InterPro" id="IPR011990">
    <property type="entry name" value="TPR-like_helical_dom_sf"/>
</dbReference>
<dbReference type="AlphaFoldDB" id="A0A9P8IGG1"/>
<dbReference type="InterPro" id="IPR019734">
    <property type="entry name" value="TPR_rpt"/>
</dbReference>
<feature type="region of interest" description="Disordered" evidence="3">
    <location>
        <begin position="627"/>
        <end position="826"/>
    </location>
</feature>
<comment type="similarity">
    <text evidence="2">Belongs to the YPP1 family.</text>
</comment>
<accession>A0A9P8IGG1</accession>
<dbReference type="EMBL" id="JAGHQM010001644">
    <property type="protein sequence ID" value="KAH0553017.1"/>
    <property type="molecule type" value="Genomic_DNA"/>
</dbReference>
<feature type="region of interest" description="Disordered" evidence="3">
    <location>
        <begin position="960"/>
        <end position="1024"/>
    </location>
</feature>
<comment type="caution">
    <text evidence="4">The sequence shown here is derived from an EMBL/GenBank/DDBJ whole genome shotgun (WGS) entry which is preliminary data.</text>
</comment>
<dbReference type="InterPro" id="IPR051722">
    <property type="entry name" value="Endocytosis_PI4K-reg_protein"/>
</dbReference>
<feature type="compositionally biased region" description="Basic residues" evidence="3">
    <location>
        <begin position="686"/>
        <end position="702"/>
    </location>
</feature>
<dbReference type="PANTHER" id="PTHR23083">
    <property type="entry name" value="TETRATRICOPEPTIDE REPEAT PROTEIN, TPR"/>
    <property type="match status" value="1"/>
</dbReference>
<dbReference type="PANTHER" id="PTHR23083:SF464">
    <property type="entry name" value="TETRATRICOPEPTIDE REPEAT DOMAIN 7, ISOFORM A"/>
    <property type="match status" value="1"/>
</dbReference>
<proteinExistence type="inferred from homology"/>
<evidence type="ECO:0008006" key="6">
    <source>
        <dbReference type="Google" id="ProtNLM"/>
    </source>
</evidence>
<keyword evidence="5" id="KW-1185">Reference proteome</keyword>
<feature type="non-terminal residue" evidence="4">
    <location>
        <position position="1103"/>
    </location>
</feature>
<comment type="function">
    <text evidence="1">Involved in endocytosis.</text>
</comment>
<dbReference type="SMART" id="SM00028">
    <property type="entry name" value="TPR"/>
    <property type="match status" value="3"/>
</dbReference>
<feature type="compositionally biased region" description="Low complexity" evidence="3">
    <location>
        <begin position="972"/>
        <end position="983"/>
    </location>
</feature>
<organism evidence="4 5">
    <name type="scientific">Trichoglossum hirsutum</name>
    <dbReference type="NCBI Taxonomy" id="265104"/>
    <lineage>
        <taxon>Eukaryota</taxon>
        <taxon>Fungi</taxon>
        <taxon>Dikarya</taxon>
        <taxon>Ascomycota</taxon>
        <taxon>Pezizomycotina</taxon>
        <taxon>Geoglossomycetes</taxon>
        <taxon>Geoglossales</taxon>
        <taxon>Geoglossaceae</taxon>
        <taxon>Trichoglossum</taxon>
    </lineage>
</organism>
<evidence type="ECO:0000313" key="4">
    <source>
        <dbReference type="EMBL" id="KAH0553017.1"/>
    </source>
</evidence>
<dbReference type="Proteomes" id="UP000750711">
    <property type="component" value="Unassembled WGS sequence"/>
</dbReference>
<evidence type="ECO:0000256" key="2">
    <source>
        <dbReference type="ARBA" id="ARBA00038251"/>
    </source>
</evidence>
<sequence length="1103" mass="121461">ASQAKTSSFLDAIETFRSSLPLLPQSYDNSSSSPERRIWTECLVSHFCLLSSELATSSGSQVSYESALEAFRAWAKFWESRPGQGLAALTGTCMETGSQTGIPRRHVWKSYYVTLSKILQNGLPYPPPVAAETSSYGPAEHTNTRLQQRAEVQRVQSTYEIIMLEEVRFPKADEFNEEVEEWVETVIRNWGIFCGGTWQDDDLGEGGKEAVARNVLEILYRAAAKSFHSTLILRHLFTVHASLAEFNLAVKALDTYLELVTKAKARVEKSGESEAMLDDDETILRTVNEGIRMLCRFGGRSGVEKARQLGVFIESWLKEYNTESQTHPEVEGDLGATRAKEELGLKSKVSPEGVATANRAIGISQSHWARLTFDASSRAEIQACAAKHLSRSLASEYGDASNLESLFALGLLLAESRDINGAIEVVKRALLPPTDAGTVASKNSGTLEDNSSSPGDGRFIRERSLIPFWHLLALLLSARQDFATAVKSCEAAFEQFLDPVNLFGRGDPNVAFSNDKWLVLDDKSSRKRARGIVDDIDNFEREGILQIKMTQLALVEVAEGPEIAVNASDELLGLYQRLFGDLRVPRPKVPAMDTTPSPPPKSSSGTIRSFGGGLFSRQRSVRKNIFTEIDPYSTTTPDTLSTTRPQTTAGQTPRIRVTDEDGGTKGQGHQHTSLHSAHHEKSHTEKLHKRHKSLTSLRKKKIERPPSAGSPESKSKIGDIIKRQSIKGRKENQQPQTLESEQFQSQSNTQEAESTISPSPSQVGLAVSPDIPSATPSITTELSSHQPIPRESSQSELPEATHSPPHLNQDAHSSIPKSLPQRYPILRRDDQRRRSVRMLIKVWLLIAGLYRRAAMYEDAKESVDEAAKLIDQLDSEMSKDVSNGRAFGELGWEGGKTAEELRGDVWAEASPRYLSQAQSSHYEALSHFEQAVSYFPDHPLATVGLANILLDISSQAIQPPPYMPSLTPPSSTPIMSPTAATPTQDPSSAQNSIRSAKPPLGIPNNLPDTPNPSNAETNRQHSLKPQAELDLLAARDRAYGLLSSLTKLGSGWDFSEAWMALARAYEDRGQIERAGEALWWCVELEEGRPVRAWSVVNAGGFVL</sequence>
<dbReference type="Gene3D" id="1.25.40.10">
    <property type="entry name" value="Tetratricopeptide repeat domain"/>
    <property type="match status" value="1"/>
</dbReference>
<evidence type="ECO:0000256" key="3">
    <source>
        <dbReference type="SAM" id="MobiDB-lite"/>
    </source>
</evidence>
<reference evidence="4" key="1">
    <citation type="submission" date="2021-03" db="EMBL/GenBank/DDBJ databases">
        <title>Comparative genomics and phylogenomic investigation of the class Geoglossomycetes provide insights into ecological specialization and systematics.</title>
        <authorList>
            <person name="Melie T."/>
            <person name="Pirro S."/>
            <person name="Miller A.N."/>
            <person name="Quandt A."/>
        </authorList>
    </citation>
    <scope>NUCLEOTIDE SEQUENCE</scope>
    <source>
        <strain evidence="4">CAQ_001_2017</strain>
    </source>
</reference>
<feature type="region of interest" description="Disordered" evidence="3">
    <location>
        <begin position="586"/>
        <end position="614"/>
    </location>
</feature>
<feature type="compositionally biased region" description="Polar residues" evidence="3">
    <location>
        <begin position="1006"/>
        <end position="1017"/>
    </location>
</feature>
<evidence type="ECO:0000313" key="5">
    <source>
        <dbReference type="Proteomes" id="UP000750711"/>
    </source>
</evidence>
<name>A0A9P8IGG1_9PEZI</name>
<feature type="compositionally biased region" description="Basic and acidic residues" evidence="3">
    <location>
        <begin position="713"/>
        <end position="732"/>
    </location>
</feature>
<evidence type="ECO:0000256" key="1">
    <source>
        <dbReference type="ARBA" id="ARBA00002550"/>
    </source>
</evidence>
<feature type="compositionally biased region" description="Polar residues" evidence="3">
    <location>
        <begin position="984"/>
        <end position="994"/>
    </location>
</feature>
<dbReference type="SUPFAM" id="SSF48452">
    <property type="entry name" value="TPR-like"/>
    <property type="match status" value="1"/>
</dbReference>
<feature type="compositionally biased region" description="Polar residues" evidence="3">
    <location>
        <begin position="774"/>
        <end position="796"/>
    </location>
</feature>